<reference evidence="1 2" key="1">
    <citation type="submission" date="2016-08" db="EMBL/GenBank/DDBJ databases">
        <title>New Insights into Marine Group III Euryarchaeota, from dark to light.</title>
        <authorList>
            <person name="Haro-Moreno J.M."/>
            <person name="Rodriguez-Valera F."/>
            <person name="Lopez-Garcia P."/>
            <person name="Moreira D."/>
            <person name="Martin-Cuadrado A.B."/>
        </authorList>
    </citation>
    <scope>NUCLEOTIDE SEQUENCE [LARGE SCALE GENOMIC DNA]</scope>
    <source>
        <strain evidence="1">CG-Epi1</strain>
    </source>
</reference>
<evidence type="ECO:0000313" key="2">
    <source>
        <dbReference type="Proteomes" id="UP000183080"/>
    </source>
</evidence>
<protein>
    <submittedName>
        <fullName evidence="1">Uncharacterized protein</fullName>
    </submittedName>
</protein>
<proteinExistence type="predicted"/>
<dbReference type="EMBL" id="MIZA01000017">
    <property type="protein sequence ID" value="OIR19112.1"/>
    <property type="molecule type" value="Genomic_DNA"/>
</dbReference>
<accession>A0A1J5TS93</accession>
<dbReference type="Proteomes" id="UP000183080">
    <property type="component" value="Unassembled WGS sequence"/>
</dbReference>
<comment type="caution">
    <text evidence="1">The sequence shown here is derived from an EMBL/GenBank/DDBJ whole genome shotgun (WGS) entry which is preliminary data.</text>
</comment>
<evidence type="ECO:0000313" key="1">
    <source>
        <dbReference type="EMBL" id="OIR19112.1"/>
    </source>
</evidence>
<dbReference type="AlphaFoldDB" id="A0A1J5TS93"/>
<sequence>MSTNRDFFMTIPDAYQEDWELFIKKADLDETYPADILLDFMREFVEEHRSELVEESEDKPKKVIVKKAAPKKKSFLARKAKIVKKKEVDDDDDSPDITQTPKFRLLELVRENAGEEGITPENLVAKAESANIPRPRLQMNKMIRRGILYIHKGKVHVT</sequence>
<gene>
    <name evidence="1" type="ORF">BD935_05495</name>
</gene>
<organism evidence="1 2">
    <name type="scientific">Marine Group III euryarchaeote CG-Epi1</name>
    <dbReference type="NCBI Taxonomy" id="1888995"/>
    <lineage>
        <taxon>Archaea</taxon>
        <taxon>Methanobacteriati</taxon>
        <taxon>Thermoplasmatota</taxon>
        <taxon>Thermoplasmata</taxon>
        <taxon>Candidatus Thermoprofundales</taxon>
    </lineage>
</organism>
<name>A0A1J5TS93_9ARCH</name>
<dbReference type="STRING" id="1888995.BD935_05495"/>